<dbReference type="PANTHER" id="PTHR30213">
    <property type="entry name" value="INNER MEMBRANE PROTEIN YHJD"/>
    <property type="match status" value="1"/>
</dbReference>
<evidence type="ECO:0000256" key="2">
    <source>
        <dbReference type="ARBA" id="ARBA00022475"/>
    </source>
</evidence>
<keyword evidence="9" id="KW-1185">Reference proteome</keyword>
<dbReference type="NCBIfam" id="TIGR00765">
    <property type="entry name" value="yihY_not_rbn"/>
    <property type="match status" value="1"/>
</dbReference>
<proteinExistence type="predicted"/>
<feature type="compositionally biased region" description="Basic and acidic residues" evidence="6">
    <location>
        <begin position="452"/>
        <end position="479"/>
    </location>
</feature>
<feature type="transmembrane region" description="Helical" evidence="7">
    <location>
        <begin position="161"/>
        <end position="186"/>
    </location>
</feature>
<comment type="subcellular location">
    <subcellularLocation>
        <location evidence="1">Cell membrane</location>
        <topology evidence="1">Multi-pass membrane protein</topology>
    </subcellularLocation>
</comment>
<dbReference type="RefSeq" id="WP_386674071.1">
    <property type="nucleotide sequence ID" value="NZ_JBHLTG010000008.1"/>
</dbReference>
<dbReference type="Proteomes" id="UP001589896">
    <property type="component" value="Unassembled WGS sequence"/>
</dbReference>
<gene>
    <name evidence="8" type="ORF">ACFFGH_26735</name>
</gene>
<comment type="caution">
    <text evidence="8">The sequence shown here is derived from an EMBL/GenBank/DDBJ whole genome shotgun (WGS) entry which is preliminary data.</text>
</comment>
<name>A0ABV6RWS4_9GAMM</name>
<evidence type="ECO:0000256" key="7">
    <source>
        <dbReference type="SAM" id="Phobius"/>
    </source>
</evidence>
<feature type="compositionally biased region" description="Basic and acidic residues" evidence="6">
    <location>
        <begin position="382"/>
        <end position="407"/>
    </location>
</feature>
<evidence type="ECO:0000256" key="1">
    <source>
        <dbReference type="ARBA" id="ARBA00004651"/>
    </source>
</evidence>
<dbReference type="Pfam" id="PF03631">
    <property type="entry name" value="Virul_fac_BrkB"/>
    <property type="match status" value="1"/>
</dbReference>
<organism evidence="8 9">
    <name type="scientific">Lysobacter korlensis</name>
    <dbReference type="NCBI Taxonomy" id="553636"/>
    <lineage>
        <taxon>Bacteria</taxon>
        <taxon>Pseudomonadati</taxon>
        <taxon>Pseudomonadota</taxon>
        <taxon>Gammaproteobacteria</taxon>
        <taxon>Lysobacterales</taxon>
        <taxon>Lysobacteraceae</taxon>
        <taxon>Lysobacter</taxon>
    </lineage>
</organism>
<evidence type="ECO:0000256" key="4">
    <source>
        <dbReference type="ARBA" id="ARBA00022989"/>
    </source>
</evidence>
<feature type="compositionally biased region" description="Basic and acidic residues" evidence="6">
    <location>
        <begin position="425"/>
        <end position="440"/>
    </location>
</feature>
<evidence type="ECO:0000313" key="9">
    <source>
        <dbReference type="Proteomes" id="UP001589896"/>
    </source>
</evidence>
<dbReference type="InterPro" id="IPR017039">
    <property type="entry name" value="Virul_fac_BrkB"/>
</dbReference>
<reference evidence="8 9" key="1">
    <citation type="submission" date="2024-09" db="EMBL/GenBank/DDBJ databases">
        <authorList>
            <person name="Sun Q."/>
            <person name="Mori K."/>
        </authorList>
    </citation>
    <scope>NUCLEOTIDE SEQUENCE [LARGE SCALE GENOMIC DNA]</scope>
    <source>
        <strain evidence="8 9">KCTC 23076</strain>
    </source>
</reference>
<keyword evidence="2" id="KW-1003">Cell membrane</keyword>
<evidence type="ECO:0000256" key="6">
    <source>
        <dbReference type="SAM" id="MobiDB-lite"/>
    </source>
</evidence>
<keyword evidence="5 7" id="KW-0472">Membrane</keyword>
<feature type="transmembrane region" description="Helical" evidence="7">
    <location>
        <begin position="116"/>
        <end position="140"/>
    </location>
</feature>
<feature type="transmembrane region" description="Helical" evidence="7">
    <location>
        <begin position="52"/>
        <end position="78"/>
    </location>
</feature>
<feature type="transmembrane region" description="Helical" evidence="7">
    <location>
        <begin position="206"/>
        <end position="225"/>
    </location>
</feature>
<feature type="compositionally biased region" description="Basic and acidic residues" evidence="6">
    <location>
        <begin position="1"/>
        <end position="24"/>
    </location>
</feature>
<evidence type="ECO:0000313" key="8">
    <source>
        <dbReference type="EMBL" id="MFC0681441.1"/>
    </source>
</evidence>
<accession>A0ABV6RWS4</accession>
<feature type="transmembrane region" description="Helical" evidence="7">
    <location>
        <begin position="237"/>
        <end position="260"/>
    </location>
</feature>
<keyword evidence="3 7" id="KW-0812">Transmembrane</keyword>
<keyword evidence="4 7" id="KW-1133">Transmembrane helix</keyword>
<evidence type="ECO:0000256" key="5">
    <source>
        <dbReference type="ARBA" id="ARBA00023136"/>
    </source>
</evidence>
<evidence type="ECO:0000256" key="3">
    <source>
        <dbReference type="ARBA" id="ARBA00022692"/>
    </source>
</evidence>
<feature type="region of interest" description="Disordered" evidence="6">
    <location>
        <begin position="1"/>
        <end position="26"/>
    </location>
</feature>
<feature type="transmembrane region" description="Helical" evidence="7">
    <location>
        <begin position="272"/>
        <end position="294"/>
    </location>
</feature>
<dbReference type="PANTHER" id="PTHR30213:SF0">
    <property type="entry name" value="UPF0761 MEMBRANE PROTEIN YIHY"/>
    <property type="match status" value="1"/>
</dbReference>
<dbReference type="EMBL" id="JBHLTG010000008">
    <property type="protein sequence ID" value="MFC0681441.1"/>
    <property type="molecule type" value="Genomic_DNA"/>
</dbReference>
<sequence>MAEQNASEKARQAPHQDDDRKPDELSEISKPSWKYVLGKTLREFSRDHCTDLAAALTYFAVLAIFPALIAMVSILGLFGDPQQTVNGLLDILGGFMSSDVIDAVREPIGNLAASPAAGIGLVTGLLGALWSASGFVGAFARASNRIFEVEEGRGFLQLRPVQFGVTVVAVLLLTVAAALIVLSGPVAESIGAAIGLGPQAVMIWDIAKWPVVVIIAVFVLALLYYAAPNVKQPKFKWVSVGSLVALLIWALATLGFGFYVSNFGNYDATYGSLGGVIAFLLWIWISNNALLFGVELDSELERGRQLQGGIAAEEMLQLPPRGTKKSEKMADQRAADILHGYRLRKAHEGKDYSDDDNGGDQDHNGDENGSQTAGATAVNAGKENRNAENRDSKERTMRDKGSDDTGRKGLFGRKKKQPEGIPSHGARDAWIKEKITHSDDPPVLPDGTRPIPPEHHVDPAVINKDTRFAPHRSPGERVE</sequence>
<protein>
    <submittedName>
        <fullName evidence="8">YihY/virulence factor BrkB family protein</fullName>
    </submittedName>
</protein>
<feature type="region of interest" description="Disordered" evidence="6">
    <location>
        <begin position="348"/>
        <end position="479"/>
    </location>
</feature>